<evidence type="ECO:0000313" key="2">
    <source>
        <dbReference type="EMBL" id="MBB4616918.1"/>
    </source>
</evidence>
<keyword evidence="1" id="KW-0175">Coiled coil</keyword>
<dbReference type="AlphaFoldDB" id="A0A7W7AH43"/>
<evidence type="ECO:0000256" key="1">
    <source>
        <dbReference type="SAM" id="Coils"/>
    </source>
</evidence>
<dbReference type="Proteomes" id="UP000574769">
    <property type="component" value="Unassembled WGS sequence"/>
</dbReference>
<sequence>MAVRAKSARTGVYQYSGVEVDPDNKHGLRDQAVVNVLRDDAAVFDKRAVHSFIGKPITDDHPTEPVTADNWRDHSRGAIMGAIRDGDHLAFDLILMDAATIAKVESGKAELSNGYSAALEFGDFKGPGGEACPVRQASITGNHIAIVDRGRAGPTCRIGDAAPCTSLPSSILDSLTNNGESIVTTKTITFDGLPLLVTDAAEAAIGKLQAQIATLTTDKATLETNVATLTTDKATLEAEKVTLTKQVADAALTPQQLRDAAKSYATVVGKAQALGVTVADSMDEPAIKRAVVDKALGDLAKGWNDSQVDASFASLTKDTKVADTTVQLLGSPTVVSDSSDRDKAFNDRNNHLRDAWKRPVAA</sequence>
<proteinExistence type="predicted"/>
<feature type="coiled-coil region" evidence="1">
    <location>
        <begin position="205"/>
        <end position="239"/>
    </location>
</feature>
<protein>
    <recommendedName>
        <fullName evidence="4">DUF2213 domain-containing protein</fullName>
    </recommendedName>
</protein>
<dbReference type="EMBL" id="JACHNY010000002">
    <property type="protein sequence ID" value="MBB4616918.1"/>
    <property type="molecule type" value="Genomic_DNA"/>
</dbReference>
<evidence type="ECO:0008006" key="4">
    <source>
        <dbReference type="Google" id="ProtNLM"/>
    </source>
</evidence>
<dbReference type="InterPro" id="IPR016913">
    <property type="entry name" value="UCP029215"/>
</dbReference>
<gene>
    <name evidence="2" type="ORF">GGQ96_001038</name>
</gene>
<dbReference type="PIRSF" id="PIRSF029215">
    <property type="entry name" value="UCP029215"/>
    <property type="match status" value="1"/>
</dbReference>
<reference evidence="2 3" key="1">
    <citation type="submission" date="2020-08" db="EMBL/GenBank/DDBJ databases">
        <title>Genomic Encyclopedia of Type Strains, Phase IV (KMG-IV): sequencing the most valuable type-strain genomes for metagenomic binning, comparative biology and taxonomic classification.</title>
        <authorList>
            <person name="Goeker M."/>
        </authorList>
    </citation>
    <scope>NUCLEOTIDE SEQUENCE [LARGE SCALE GENOMIC DNA]</scope>
    <source>
        <strain evidence="2 3">DSM 15867</strain>
    </source>
</reference>
<comment type="caution">
    <text evidence="2">The sequence shown here is derived from an EMBL/GenBank/DDBJ whole genome shotgun (WGS) entry which is preliminary data.</text>
</comment>
<organism evidence="2 3">
    <name type="scientific">Sphingomonas abaci</name>
    <dbReference type="NCBI Taxonomy" id="237611"/>
    <lineage>
        <taxon>Bacteria</taxon>
        <taxon>Pseudomonadati</taxon>
        <taxon>Pseudomonadota</taxon>
        <taxon>Alphaproteobacteria</taxon>
        <taxon>Sphingomonadales</taxon>
        <taxon>Sphingomonadaceae</taxon>
        <taxon>Sphingomonas</taxon>
    </lineage>
</organism>
<name>A0A7W7AH43_9SPHN</name>
<keyword evidence="3" id="KW-1185">Reference proteome</keyword>
<dbReference type="Pfam" id="PF09979">
    <property type="entry name" value="DUF2213"/>
    <property type="match status" value="1"/>
</dbReference>
<accession>A0A7W7AH43</accession>
<evidence type="ECO:0000313" key="3">
    <source>
        <dbReference type="Proteomes" id="UP000574769"/>
    </source>
</evidence>